<dbReference type="PANTHER" id="PTHR42736">
    <property type="entry name" value="PROTEIN-GLUTAMINE GAMMA-GLUTAMYLTRANSFERASE"/>
    <property type="match status" value="1"/>
</dbReference>
<dbReference type="PANTHER" id="PTHR42736:SF1">
    <property type="entry name" value="PROTEIN-GLUTAMINE GAMMA-GLUTAMYLTRANSFERASE"/>
    <property type="match status" value="1"/>
</dbReference>
<dbReference type="SUPFAM" id="SSF54001">
    <property type="entry name" value="Cysteine proteinases"/>
    <property type="match status" value="1"/>
</dbReference>
<feature type="region of interest" description="Disordered" evidence="1">
    <location>
        <begin position="268"/>
        <end position="320"/>
    </location>
</feature>
<dbReference type="InterPro" id="IPR038765">
    <property type="entry name" value="Papain-like_cys_pep_sf"/>
</dbReference>
<feature type="domain" description="Transglutaminase-like" evidence="3">
    <location>
        <begin position="437"/>
        <end position="512"/>
    </location>
</feature>
<feature type="transmembrane region" description="Helical" evidence="2">
    <location>
        <begin position="128"/>
        <end position="149"/>
    </location>
</feature>
<evidence type="ECO:0000313" key="5">
    <source>
        <dbReference type="Proteomes" id="UP000769156"/>
    </source>
</evidence>
<keyword evidence="2" id="KW-0472">Membrane</keyword>
<keyword evidence="2" id="KW-0812">Transmembrane</keyword>
<evidence type="ECO:0000259" key="3">
    <source>
        <dbReference type="SMART" id="SM00460"/>
    </source>
</evidence>
<accession>A0A921LF70</accession>
<dbReference type="AlphaFoldDB" id="A0A921LF70"/>
<sequence length="673" mass="74927">MKEKRGERRQALLENRVSLFVLRPLVVCLAVIAWWECMFSVFPGMEVDRSLMYALTCLSALVIHAGMAGRWRKMALPALACALVLLGWRCLPAVQGAAAHLVNGYLTVHQKRGFSVRFWEERALSPEAMALGTVVLVCVPLLSVLILVVRLGRGKLVAVLVFFIPVLTAVLEGAFPTAAPTWMLILAGGCYLTAAGAGGSETAGSPGAVWAGTAAAAVILLVLGGASVLAGRAVDVIRLEEEGIYLQTREAIQTRVVDNLNQIRLQIEGQDQEENRREEVQQPEETEEEQTEEDTPQPEEQRESPAPETVDGALPWDTGQEGMTELSSVAEFVPDQTAAVTVELEEAPTDTVYYPLRRGGTYTGQTWEETSSEDGEDSIFLSCPDNLNRLEELCDSLSADTVEEAEEQIDREVTRKAVYDTAPGRTPAGEDFAEYFLFESERGFCVHFATTAALMYRMMGYPARYVEGYAIPASAFSRQEDRTYLAVADGTMGHAWCETFADGAWTVREHTPASGASAAPDSEEQAGTEPDNAAGQGWLASLLAAGACAVGIFFLQAAVRRKKKYRLLGDRDRAEAVKSVYDFIYDRSLRKGMKEYRPLEEETCRHMAGLWESVREEEMMWLYQLVLESMFFHKCPSREEYSRAMDICRRTEAEMYRELKGWQKWKYKYIWCL</sequence>
<feature type="transmembrane region" description="Helical" evidence="2">
    <location>
        <begin position="75"/>
        <end position="94"/>
    </location>
</feature>
<feature type="transmembrane region" description="Helical" evidence="2">
    <location>
        <begin position="207"/>
        <end position="230"/>
    </location>
</feature>
<feature type="transmembrane region" description="Helical" evidence="2">
    <location>
        <begin position="156"/>
        <end position="175"/>
    </location>
</feature>
<organism evidence="4 5">
    <name type="scientific">Lachnoclostridium phocaeense</name>
    <dbReference type="NCBI Taxonomy" id="1871021"/>
    <lineage>
        <taxon>Bacteria</taxon>
        <taxon>Bacillati</taxon>
        <taxon>Bacillota</taxon>
        <taxon>Clostridia</taxon>
        <taxon>Lachnospirales</taxon>
        <taxon>Lachnospiraceae</taxon>
    </lineage>
</organism>
<dbReference type="Pfam" id="PF01841">
    <property type="entry name" value="Transglut_core"/>
    <property type="match status" value="1"/>
</dbReference>
<evidence type="ECO:0000256" key="2">
    <source>
        <dbReference type="SAM" id="Phobius"/>
    </source>
</evidence>
<feature type="transmembrane region" description="Helical" evidence="2">
    <location>
        <begin position="181"/>
        <end position="200"/>
    </location>
</feature>
<dbReference type="Gene3D" id="3.10.620.30">
    <property type="match status" value="1"/>
</dbReference>
<feature type="transmembrane region" description="Helical" evidence="2">
    <location>
        <begin position="20"/>
        <end position="45"/>
    </location>
</feature>
<comment type="caution">
    <text evidence="4">The sequence shown here is derived from an EMBL/GenBank/DDBJ whole genome shotgun (WGS) entry which is preliminary data.</text>
</comment>
<dbReference type="EMBL" id="DYVY01000014">
    <property type="protein sequence ID" value="HJF93282.1"/>
    <property type="molecule type" value="Genomic_DNA"/>
</dbReference>
<dbReference type="SMART" id="SM00460">
    <property type="entry name" value="TGc"/>
    <property type="match status" value="1"/>
</dbReference>
<reference evidence="4" key="1">
    <citation type="journal article" date="2021" name="PeerJ">
        <title>Extensive microbial diversity within the chicken gut microbiome revealed by metagenomics and culture.</title>
        <authorList>
            <person name="Gilroy R."/>
            <person name="Ravi A."/>
            <person name="Getino M."/>
            <person name="Pursley I."/>
            <person name="Horton D.L."/>
            <person name="Alikhan N.F."/>
            <person name="Baker D."/>
            <person name="Gharbi K."/>
            <person name="Hall N."/>
            <person name="Watson M."/>
            <person name="Adriaenssens E.M."/>
            <person name="Foster-Nyarko E."/>
            <person name="Jarju S."/>
            <person name="Secka A."/>
            <person name="Antonio M."/>
            <person name="Oren A."/>
            <person name="Chaudhuri R.R."/>
            <person name="La Ragione R."/>
            <person name="Hildebrand F."/>
            <person name="Pallen M.J."/>
        </authorList>
    </citation>
    <scope>NUCLEOTIDE SEQUENCE</scope>
    <source>
        <strain evidence="4">ChiSjej5B23-16112</strain>
    </source>
</reference>
<dbReference type="InterPro" id="IPR002931">
    <property type="entry name" value="Transglutaminase-like"/>
</dbReference>
<dbReference type="InterPro" id="IPR052901">
    <property type="entry name" value="Bact_TGase-like"/>
</dbReference>
<feature type="transmembrane region" description="Helical" evidence="2">
    <location>
        <begin position="538"/>
        <end position="559"/>
    </location>
</feature>
<feature type="region of interest" description="Disordered" evidence="1">
    <location>
        <begin position="511"/>
        <end position="531"/>
    </location>
</feature>
<proteinExistence type="predicted"/>
<feature type="transmembrane region" description="Helical" evidence="2">
    <location>
        <begin position="51"/>
        <end position="68"/>
    </location>
</feature>
<gene>
    <name evidence="4" type="ORF">K8V82_00630</name>
</gene>
<protein>
    <submittedName>
        <fullName evidence="4">Transglutaminase-like domain-containing protein</fullName>
    </submittedName>
</protein>
<feature type="compositionally biased region" description="Acidic residues" evidence="1">
    <location>
        <begin position="281"/>
        <end position="297"/>
    </location>
</feature>
<evidence type="ECO:0000313" key="4">
    <source>
        <dbReference type="EMBL" id="HJF93282.1"/>
    </source>
</evidence>
<dbReference type="Proteomes" id="UP000769156">
    <property type="component" value="Unassembled WGS sequence"/>
</dbReference>
<evidence type="ECO:0000256" key="1">
    <source>
        <dbReference type="SAM" id="MobiDB-lite"/>
    </source>
</evidence>
<keyword evidence="2" id="KW-1133">Transmembrane helix</keyword>
<name>A0A921LF70_9FIRM</name>
<reference evidence="4" key="2">
    <citation type="submission" date="2021-09" db="EMBL/GenBank/DDBJ databases">
        <authorList>
            <person name="Gilroy R."/>
        </authorList>
    </citation>
    <scope>NUCLEOTIDE SEQUENCE</scope>
    <source>
        <strain evidence="4">ChiSjej5B23-16112</strain>
    </source>
</reference>